<proteinExistence type="predicted"/>
<accession>A0AA41Y6M4</accession>
<comment type="caution">
    <text evidence="3">The sequence shown here is derived from an EMBL/GenBank/DDBJ whole genome shotgun (WGS) entry which is preliminary data.</text>
</comment>
<evidence type="ECO:0000256" key="2">
    <source>
        <dbReference type="SAM" id="Phobius"/>
    </source>
</evidence>
<keyword evidence="2" id="KW-1133">Transmembrane helix</keyword>
<evidence type="ECO:0000256" key="1">
    <source>
        <dbReference type="SAM" id="MobiDB-lite"/>
    </source>
</evidence>
<dbReference type="AlphaFoldDB" id="A0AA41Y6M4"/>
<reference evidence="3" key="1">
    <citation type="submission" date="2022-10" db="EMBL/GenBank/DDBJ databases">
        <title>Gaoshiqiia sediminis gen. nov., sp. nov., isolated from coastal sediment.</title>
        <authorList>
            <person name="Yu W.X."/>
            <person name="Mu D.S."/>
            <person name="Du J.Z."/>
            <person name="Liang Y.Q."/>
        </authorList>
    </citation>
    <scope>NUCLEOTIDE SEQUENCE</scope>
    <source>
        <strain evidence="3">A06</strain>
    </source>
</reference>
<evidence type="ECO:0000313" key="4">
    <source>
        <dbReference type="Proteomes" id="UP001163821"/>
    </source>
</evidence>
<protein>
    <submittedName>
        <fullName evidence="3">Uncharacterized protein</fullName>
    </submittedName>
</protein>
<evidence type="ECO:0000313" key="3">
    <source>
        <dbReference type="EMBL" id="MCW0482820.1"/>
    </source>
</evidence>
<keyword evidence="2" id="KW-0812">Transmembrane</keyword>
<name>A0AA41Y6M4_9BACT</name>
<sequence>MEKRNDILKNQPQFPKGNPFEVPEGYFESLEDRIGARIEDEVAFKSPVQKVIQMLKPILGLAASFAIAFLLIYYPLGKFIPKFMAKSDTQTEESLFELEFIENTMFIDENTLLQALSATEASTEFESDEIINLLSSELNDYQIYAEIIN</sequence>
<keyword evidence="2" id="KW-0472">Membrane</keyword>
<dbReference type="EMBL" id="JAPAAF010000009">
    <property type="protein sequence ID" value="MCW0482820.1"/>
    <property type="molecule type" value="Genomic_DNA"/>
</dbReference>
<dbReference type="Proteomes" id="UP001163821">
    <property type="component" value="Unassembled WGS sequence"/>
</dbReference>
<feature type="transmembrane region" description="Helical" evidence="2">
    <location>
        <begin position="58"/>
        <end position="76"/>
    </location>
</feature>
<dbReference type="RefSeq" id="WP_282591423.1">
    <property type="nucleotide sequence ID" value="NZ_JAPAAF010000009.1"/>
</dbReference>
<gene>
    <name evidence="3" type="ORF">N2K84_08785</name>
</gene>
<feature type="region of interest" description="Disordered" evidence="1">
    <location>
        <begin position="1"/>
        <end position="21"/>
    </location>
</feature>
<keyword evidence="4" id="KW-1185">Reference proteome</keyword>
<organism evidence="3 4">
    <name type="scientific">Gaoshiqia sediminis</name>
    <dbReference type="NCBI Taxonomy" id="2986998"/>
    <lineage>
        <taxon>Bacteria</taxon>
        <taxon>Pseudomonadati</taxon>
        <taxon>Bacteroidota</taxon>
        <taxon>Bacteroidia</taxon>
        <taxon>Marinilabiliales</taxon>
        <taxon>Prolixibacteraceae</taxon>
        <taxon>Gaoshiqia</taxon>
    </lineage>
</organism>